<reference evidence="3" key="1">
    <citation type="journal article" date="2019" name="Int. J. Syst. Evol. Microbiol.">
        <title>The Global Catalogue of Microorganisms (GCM) 10K type strain sequencing project: providing services to taxonomists for standard genome sequencing and annotation.</title>
        <authorList>
            <consortium name="The Broad Institute Genomics Platform"/>
            <consortium name="The Broad Institute Genome Sequencing Center for Infectious Disease"/>
            <person name="Wu L."/>
            <person name="Ma J."/>
        </authorList>
    </citation>
    <scope>NUCLEOTIDE SEQUENCE [LARGE SCALE GENOMIC DNA]</scope>
    <source>
        <strain evidence="3">JCM 18537</strain>
    </source>
</reference>
<dbReference type="PROSITE" id="PS51257">
    <property type="entry name" value="PROKAR_LIPOPROTEIN"/>
    <property type="match status" value="1"/>
</dbReference>
<feature type="chain" id="PRO_5045667968" evidence="1">
    <location>
        <begin position="20"/>
        <end position="429"/>
    </location>
</feature>
<dbReference type="Proteomes" id="UP001501645">
    <property type="component" value="Unassembled WGS sequence"/>
</dbReference>
<evidence type="ECO:0000256" key="1">
    <source>
        <dbReference type="SAM" id="SignalP"/>
    </source>
</evidence>
<proteinExistence type="predicted"/>
<feature type="signal peptide" evidence="1">
    <location>
        <begin position="1"/>
        <end position="19"/>
    </location>
</feature>
<dbReference type="SUPFAM" id="SSF53850">
    <property type="entry name" value="Periplasmic binding protein-like II"/>
    <property type="match status" value="1"/>
</dbReference>
<dbReference type="RefSeq" id="WP_345435772.1">
    <property type="nucleotide sequence ID" value="NZ_BAABKO010000001.1"/>
</dbReference>
<dbReference type="PANTHER" id="PTHR43649">
    <property type="entry name" value="ARABINOSE-BINDING PROTEIN-RELATED"/>
    <property type="match status" value="1"/>
</dbReference>
<dbReference type="EMBL" id="BAABKO010000001">
    <property type="protein sequence ID" value="GAA4765694.1"/>
    <property type="molecule type" value="Genomic_DNA"/>
</dbReference>
<name>A0ABP8ZV11_9MICO</name>
<organism evidence="2 3">
    <name type="scientific">Microbacterium gilvum</name>
    <dbReference type="NCBI Taxonomy" id="1336204"/>
    <lineage>
        <taxon>Bacteria</taxon>
        <taxon>Bacillati</taxon>
        <taxon>Actinomycetota</taxon>
        <taxon>Actinomycetes</taxon>
        <taxon>Micrococcales</taxon>
        <taxon>Microbacteriaceae</taxon>
        <taxon>Microbacterium</taxon>
    </lineage>
</organism>
<dbReference type="Pfam" id="PF13416">
    <property type="entry name" value="SBP_bac_8"/>
    <property type="match status" value="1"/>
</dbReference>
<keyword evidence="3" id="KW-1185">Reference proteome</keyword>
<gene>
    <name evidence="2" type="ORF">GCM10023351_05870</name>
</gene>
<dbReference type="InterPro" id="IPR050490">
    <property type="entry name" value="Bact_solute-bd_prot1"/>
</dbReference>
<dbReference type="PANTHER" id="PTHR43649:SF12">
    <property type="entry name" value="DIACETYLCHITOBIOSE BINDING PROTEIN DASA"/>
    <property type="match status" value="1"/>
</dbReference>
<evidence type="ECO:0000313" key="2">
    <source>
        <dbReference type="EMBL" id="GAA4765694.1"/>
    </source>
</evidence>
<accession>A0ABP8ZV11</accession>
<protein>
    <submittedName>
        <fullName evidence="2">Extracellular solute-binding protein</fullName>
    </submittedName>
</protein>
<dbReference type="InterPro" id="IPR006059">
    <property type="entry name" value="SBP"/>
</dbReference>
<comment type="caution">
    <text evidence="2">The sequence shown here is derived from an EMBL/GenBank/DDBJ whole genome shotgun (WGS) entry which is preliminary data.</text>
</comment>
<evidence type="ECO:0000313" key="3">
    <source>
        <dbReference type="Proteomes" id="UP001501645"/>
    </source>
</evidence>
<dbReference type="Gene3D" id="3.40.190.10">
    <property type="entry name" value="Periplasmic binding protein-like II"/>
    <property type="match status" value="2"/>
</dbReference>
<keyword evidence="1" id="KW-0732">Signal</keyword>
<sequence length="429" mass="45489">MSRRTLLGLGLGASALLLAGCNRFGIGGEPTASASSLDMIWWGDAARAEATEAMLAIFQEQHDGLTIKTEYQDSGPYSDKLATRFAGGDVPDLFNQRRDGLREYADRGALLDLNEHLDVLNLDDVPSTSPLGLVDGALYGIPAGLNAVGFVINRDLTAQYGVEIPDGDTWSWDELWAFSKAVSDASGGQVYGVDLDFSTVQNLVVYIRQTGEEMYNEDGTFGASEQTLADWFAMSLEQRKTGGLAPAGFIEVTGGATEQSPIATGLVAGQIIPTNNLKAYTDATGSPLELLRIPGEVQGARRGMSIDTSMYWSIGQQSPNKDTALQLLDFIVNSVEGNEAVGPTRGLPISTVVADAIASGLGEEDQRSIEYISGLGAEDLPISRPDPIGGTTIQDALADIAVEVTFERTSPQEAAKQILQVASDTMGLG</sequence>